<evidence type="ECO:0000313" key="1">
    <source>
        <dbReference type="EMBL" id="KAJ6709087.1"/>
    </source>
</evidence>
<keyword evidence="2" id="KW-1185">Reference proteome</keyword>
<reference evidence="1" key="1">
    <citation type="submission" date="2022-11" db="EMBL/GenBank/DDBJ databases">
        <authorList>
            <person name="Hyden B.L."/>
            <person name="Feng K."/>
            <person name="Yates T."/>
            <person name="Jawdy S."/>
            <person name="Smart L.B."/>
            <person name="Muchero W."/>
        </authorList>
    </citation>
    <scope>NUCLEOTIDE SEQUENCE</scope>
    <source>
        <tissue evidence="1">Shoot tip</tissue>
    </source>
</reference>
<dbReference type="EMBL" id="JAPFFM010000015">
    <property type="protein sequence ID" value="KAJ6709087.1"/>
    <property type="molecule type" value="Genomic_DNA"/>
</dbReference>
<dbReference type="AlphaFoldDB" id="A0A9Q0QMK0"/>
<gene>
    <name evidence="1" type="ORF">OIU74_010235</name>
</gene>
<accession>A0A9Q0QMK0</accession>
<dbReference type="Proteomes" id="UP001151752">
    <property type="component" value="Chromosome 2"/>
</dbReference>
<name>A0A9Q0QMK0_9ROSI</name>
<proteinExistence type="predicted"/>
<reference evidence="1" key="2">
    <citation type="journal article" date="2023" name="Int. J. Mol. Sci.">
        <title>De Novo Assembly and Annotation of 11 Diverse Shrub Willow (Salix) Genomes Reveals Novel Gene Organization in Sex-Linked Regions.</title>
        <authorList>
            <person name="Hyden B."/>
            <person name="Feng K."/>
            <person name="Yates T.B."/>
            <person name="Jawdy S."/>
            <person name="Cereghino C."/>
            <person name="Smart L.B."/>
            <person name="Muchero W."/>
        </authorList>
    </citation>
    <scope>NUCLEOTIDE SEQUENCE</scope>
    <source>
        <tissue evidence="1">Shoot tip</tissue>
    </source>
</reference>
<organism evidence="1 2">
    <name type="scientific">Salix koriyanagi</name>
    <dbReference type="NCBI Taxonomy" id="2511006"/>
    <lineage>
        <taxon>Eukaryota</taxon>
        <taxon>Viridiplantae</taxon>
        <taxon>Streptophyta</taxon>
        <taxon>Embryophyta</taxon>
        <taxon>Tracheophyta</taxon>
        <taxon>Spermatophyta</taxon>
        <taxon>Magnoliopsida</taxon>
        <taxon>eudicotyledons</taxon>
        <taxon>Gunneridae</taxon>
        <taxon>Pentapetalae</taxon>
        <taxon>rosids</taxon>
        <taxon>fabids</taxon>
        <taxon>Malpighiales</taxon>
        <taxon>Salicaceae</taxon>
        <taxon>Saliceae</taxon>
        <taxon>Salix</taxon>
    </lineage>
</organism>
<sequence length="17" mass="1936">MKISLPGLSVFLSFHIF</sequence>
<evidence type="ECO:0000313" key="2">
    <source>
        <dbReference type="Proteomes" id="UP001151752"/>
    </source>
</evidence>
<protein>
    <submittedName>
        <fullName evidence="1">Uncharacterized protein</fullName>
    </submittedName>
</protein>
<feature type="non-terminal residue" evidence="1">
    <location>
        <position position="17"/>
    </location>
</feature>
<comment type="caution">
    <text evidence="1">The sequence shown here is derived from an EMBL/GenBank/DDBJ whole genome shotgun (WGS) entry which is preliminary data.</text>
</comment>